<gene>
    <name evidence="1" type="ORF">AYI68_g114</name>
</gene>
<proteinExistence type="predicted"/>
<organism evidence="1 2">
    <name type="scientific">Smittium mucronatum</name>
    <dbReference type="NCBI Taxonomy" id="133383"/>
    <lineage>
        <taxon>Eukaryota</taxon>
        <taxon>Fungi</taxon>
        <taxon>Fungi incertae sedis</taxon>
        <taxon>Zoopagomycota</taxon>
        <taxon>Kickxellomycotina</taxon>
        <taxon>Harpellomycetes</taxon>
        <taxon>Harpellales</taxon>
        <taxon>Legeriomycetaceae</taxon>
        <taxon>Smittium</taxon>
    </lineage>
</organism>
<dbReference type="AlphaFoldDB" id="A0A1R0H955"/>
<dbReference type="OrthoDB" id="2273864at2759"/>
<evidence type="ECO:0000313" key="1">
    <source>
        <dbReference type="EMBL" id="OLY85689.1"/>
    </source>
</evidence>
<protein>
    <recommendedName>
        <fullName evidence="3">Integrase zinc-binding domain-containing protein</fullName>
    </recommendedName>
</protein>
<dbReference type="EMBL" id="LSSL01000032">
    <property type="protein sequence ID" value="OLY85689.1"/>
    <property type="molecule type" value="Genomic_DNA"/>
</dbReference>
<accession>A0A1R0H955</accession>
<evidence type="ECO:0000313" key="2">
    <source>
        <dbReference type="Proteomes" id="UP000187455"/>
    </source>
</evidence>
<dbReference type="Proteomes" id="UP000187455">
    <property type="component" value="Unassembled WGS sequence"/>
</dbReference>
<name>A0A1R0H955_9FUNG</name>
<keyword evidence="2" id="KW-1185">Reference proteome</keyword>
<evidence type="ECO:0008006" key="3">
    <source>
        <dbReference type="Google" id="ProtNLM"/>
    </source>
</evidence>
<reference evidence="1 2" key="1">
    <citation type="journal article" date="2016" name="Mol. Biol. Evol.">
        <title>Genome-Wide Survey of Gut Fungi (Harpellales) Reveals the First Horizontally Transferred Ubiquitin Gene from a Mosquito Host.</title>
        <authorList>
            <person name="Wang Y."/>
            <person name="White M.M."/>
            <person name="Kvist S."/>
            <person name="Moncalvo J.M."/>
        </authorList>
    </citation>
    <scope>NUCLEOTIDE SEQUENCE [LARGE SCALE GENOMIC DNA]</scope>
    <source>
        <strain evidence="1 2">ALG-7-W6</strain>
    </source>
</reference>
<sequence length="78" mass="8974">MKERINLAIKKCVQCQVQGKNTGKTTEIHPLSIPARAFSRWGIDFIEPLIQSRKARYLHEANSENVATLLYEDLMLVF</sequence>
<comment type="caution">
    <text evidence="1">The sequence shown here is derived from an EMBL/GenBank/DDBJ whole genome shotgun (WGS) entry which is preliminary data.</text>
</comment>